<protein>
    <submittedName>
        <fullName evidence="2">Uncharacterized protein</fullName>
    </submittedName>
</protein>
<evidence type="ECO:0000313" key="2">
    <source>
        <dbReference type="EMBL" id="RPD56190.1"/>
    </source>
</evidence>
<evidence type="ECO:0000313" key="3">
    <source>
        <dbReference type="Proteomes" id="UP000313359"/>
    </source>
</evidence>
<proteinExistence type="predicted"/>
<feature type="compositionally biased region" description="Polar residues" evidence="1">
    <location>
        <begin position="132"/>
        <end position="145"/>
    </location>
</feature>
<keyword evidence="3" id="KW-1185">Reference proteome</keyword>
<dbReference type="AlphaFoldDB" id="A0A5C2RYQ6"/>
<sequence>MPFLPSLLHTQLLRASLCSRATLLHPDALWVFAHSEFCLEYLGGLPFRLEAELTLIAATMLEGTGGLTAPSCVSLRIPLHIGHPRGQYRVLRFEVCKVAHWLFWCPRPRARLRREAAVSVTPRIQYRRQRETSPFASKTISSRSPRSPPYCLTRATEAWHDRRALRTQRQSVSPELLGTAPEHAAPRTIVLDPAQDDLSGHS</sequence>
<accession>A0A5C2RYQ6</accession>
<organism evidence="2 3">
    <name type="scientific">Lentinus tigrinus ALCF2SS1-6</name>
    <dbReference type="NCBI Taxonomy" id="1328759"/>
    <lineage>
        <taxon>Eukaryota</taxon>
        <taxon>Fungi</taxon>
        <taxon>Dikarya</taxon>
        <taxon>Basidiomycota</taxon>
        <taxon>Agaricomycotina</taxon>
        <taxon>Agaricomycetes</taxon>
        <taxon>Polyporales</taxon>
        <taxon>Polyporaceae</taxon>
        <taxon>Lentinus</taxon>
    </lineage>
</organism>
<dbReference type="Proteomes" id="UP000313359">
    <property type="component" value="Unassembled WGS sequence"/>
</dbReference>
<evidence type="ECO:0000256" key="1">
    <source>
        <dbReference type="SAM" id="MobiDB-lite"/>
    </source>
</evidence>
<gene>
    <name evidence="2" type="ORF">L227DRAFT_288659</name>
</gene>
<name>A0A5C2RYQ6_9APHY</name>
<reference evidence="2" key="1">
    <citation type="journal article" date="2018" name="Genome Biol. Evol.">
        <title>Genomics and development of Lentinus tigrinus, a white-rot wood-decaying mushroom with dimorphic fruiting bodies.</title>
        <authorList>
            <person name="Wu B."/>
            <person name="Xu Z."/>
            <person name="Knudson A."/>
            <person name="Carlson A."/>
            <person name="Chen N."/>
            <person name="Kovaka S."/>
            <person name="LaButti K."/>
            <person name="Lipzen A."/>
            <person name="Pennachio C."/>
            <person name="Riley R."/>
            <person name="Schakwitz W."/>
            <person name="Umezawa K."/>
            <person name="Ohm R.A."/>
            <person name="Grigoriev I.V."/>
            <person name="Nagy L.G."/>
            <person name="Gibbons J."/>
            <person name="Hibbett D."/>
        </authorList>
    </citation>
    <scope>NUCLEOTIDE SEQUENCE [LARGE SCALE GENOMIC DNA]</scope>
    <source>
        <strain evidence="2">ALCF2SS1-6</strain>
    </source>
</reference>
<dbReference type="EMBL" id="ML122290">
    <property type="protein sequence ID" value="RPD56190.1"/>
    <property type="molecule type" value="Genomic_DNA"/>
</dbReference>
<feature type="region of interest" description="Disordered" evidence="1">
    <location>
        <begin position="169"/>
        <end position="202"/>
    </location>
</feature>
<feature type="region of interest" description="Disordered" evidence="1">
    <location>
        <begin position="129"/>
        <end position="149"/>
    </location>
</feature>